<dbReference type="EMBL" id="JANBOI010004039">
    <property type="protein sequence ID" value="KAJ1718015.1"/>
    <property type="molecule type" value="Genomic_DNA"/>
</dbReference>
<organism evidence="2 3">
    <name type="scientific">Coemansia biformis</name>
    <dbReference type="NCBI Taxonomy" id="1286918"/>
    <lineage>
        <taxon>Eukaryota</taxon>
        <taxon>Fungi</taxon>
        <taxon>Fungi incertae sedis</taxon>
        <taxon>Zoopagomycota</taxon>
        <taxon>Kickxellomycotina</taxon>
        <taxon>Kickxellomycetes</taxon>
        <taxon>Kickxellales</taxon>
        <taxon>Kickxellaceae</taxon>
        <taxon>Coemansia</taxon>
    </lineage>
</organism>
<dbReference type="Proteomes" id="UP001143981">
    <property type="component" value="Unassembled WGS sequence"/>
</dbReference>
<comment type="caution">
    <text evidence="2">The sequence shown here is derived from an EMBL/GenBank/DDBJ whole genome shotgun (WGS) entry which is preliminary data.</text>
</comment>
<proteinExistence type="predicted"/>
<dbReference type="AlphaFoldDB" id="A0A9W8CLF9"/>
<evidence type="ECO:0000313" key="2">
    <source>
        <dbReference type="EMBL" id="KAJ1718015.1"/>
    </source>
</evidence>
<reference evidence="2" key="1">
    <citation type="submission" date="2022-07" db="EMBL/GenBank/DDBJ databases">
        <title>Phylogenomic reconstructions and comparative analyses of Kickxellomycotina fungi.</title>
        <authorList>
            <person name="Reynolds N.K."/>
            <person name="Stajich J.E."/>
            <person name="Barry K."/>
            <person name="Grigoriev I.V."/>
            <person name="Crous P."/>
            <person name="Smith M.E."/>
        </authorList>
    </citation>
    <scope>NUCLEOTIDE SEQUENCE</scope>
    <source>
        <strain evidence="2">BCRC 34381</strain>
    </source>
</reference>
<keyword evidence="3" id="KW-1185">Reference proteome</keyword>
<gene>
    <name evidence="2" type="ORF">LPJ61_006946</name>
</gene>
<evidence type="ECO:0000313" key="3">
    <source>
        <dbReference type="Proteomes" id="UP001143981"/>
    </source>
</evidence>
<feature type="compositionally biased region" description="Acidic residues" evidence="1">
    <location>
        <begin position="1"/>
        <end position="12"/>
    </location>
</feature>
<feature type="non-terminal residue" evidence="2">
    <location>
        <position position="1"/>
    </location>
</feature>
<accession>A0A9W8CLF9</accession>
<sequence>GSWLDIESEDEDIPRRLTTSRSRRRSSAAKDPSSRSALTNFRELTQRGSAQIRKLTSKMAR</sequence>
<feature type="region of interest" description="Disordered" evidence="1">
    <location>
        <begin position="1"/>
        <end position="61"/>
    </location>
</feature>
<evidence type="ECO:0000256" key="1">
    <source>
        <dbReference type="SAM" id="MobiDB-lite"/>
    </source>
</evidence>
<protein>
    <submittedName>
        <fullName evidence="2">Uncharacterized protein</fullName>
    </submittedName>
</protein>
<feature type="compositionally biased region" description="Polar residues" evidence="1">
    <location>
        <begin position="38"/>
        <end position="49"/>
    </location>
</feature>
<name>A0A9W8CLF9_9FUNG</name>